<evidence type="ECO:0008006" key="3">
    <source>
        <dbReference type="Google" id="ProtNLM"/>
    </source>
</evidence>
<proteinExistence type="predicted"/>
<reference evidence="1 2" key="1">
    <citation type="submission" date="2024-02" db="EMBL/GenBank/DDBJ databases">
        <title>Rhodopirellula caenicola NBRC 110016.</title>
        <authorList>
            <person name="Ichikawa N."/>
            <person name="Katano-Makiyama Y."/>
            <person name="Hidaka K."/>
        </authorList>
    </citation>
    <scope>NUCLEOTIDE SEQUENCE [LARGE SCALE GENOMIC DNA]</scope>
    <source>
        <strain evidence="1 2">NBRC 110016</strain>
    </source>
</reference>
<evidence type="ECO:0000313" key="1">
    <source>
        <dbReference type="EMBL" id="GAA5510027.1"/>
    </source>
</evidence>
<organism evidence="1 2">
    <name type="scientific">Novipirellula caenicola</name>
    <dbReference type="NCBI Taxonomy" id="1536901"/>
    <lineage>
        <taxon>Bacteria</taxon>
        <taxon>Pseudomonadati</taxon>
        <taxon>Planctomycetota</taxon>
        <taxon>Planctomycetia</taxon>
        <taxon>Pirellulales</taxon>
        <taxon>Pirellulaceae</taxon>
        <taxon>Novipirellula</taxon>
    </lineage>
</organism>
<accession>A0ABP9VY10</accession>
<dbReference type="InterPro" id="IPR027417">
    <property type="entry name" value="P-loop_NTPase"/>
</dbReference>
<name>A0ABP9VY10_9BACT</name>
<dbReference type="RefSeq" id="WP_345687605.1">
    <property type="nucleotide sequence ID" value="NZ_BAABRO010000018.1"/>
</dbReference>
<dbReference type="Proteomes" id="UP001416858">
    <property type="component" value="Unassembled WGS sequence"/>
</dbReference>
<evidence type="ECO:0000313" key="2">
    <source>
        <dbReference type="Proteomes" id="UP001416858"/>
    </source>
</evidence>
<protein>
    <recommendedName>
        <fullName evidence="3">G domain-containing protein</fullName>
    </recommendedName>
</protein>
<dbReference type="CDD" id="cd00882">
    <property type="entry name" value="Ras_like_GTPase"/>
    <property type="match status" value="1"/>
</dbReference>
<sequence length="230" mass="25810">MEANAIGVSVGVEVIRRTVPSGLKWLSAYARGVEMLIVGPGDVGKTSISDYLQFGMLETYQQHEKTLEIQNSKTFQISIGRDEALKLRVRRTIDVPGQTGPVEHANLVRERRPHCVLIVLDSSKPIDTVSRWLSPFCERLDHIYREDSRLLKKNRGLFVALNKRDAVRRTTDFDARQRHVKKCLVNGLGDVIGKQSAKAIPVMPTIAVQSRDGSELLDSLIRKVAKQVSR</sequence>
<dbReference type="Gene3D" id="3.40.50.300">
    <property type="entry name" value="P-loop containing nucleotide triphosphate hydrolases"/>
    <property type="match status" value="1"/>
</dbReference>
<gene>
    <name evidence="1" type="ORF">Rcae01_05533</name>
</gene>
<comment type="caution">
    <text evidence="1">The sequence shown here is derived from an EMBL/GenBank/DDBJ whole genome shotgun (WGS) entry which is preliminary data.</text>
</comment>
<dbReference type="SUPFAM" id="SSF52540">
    <property type="entry name" value="P-loop containing nucleoside triphosphate hydrolases"/>
    <property type="match status" value="1"/>
</dbReference>
<keyword evidence="2" id="KW-1185">Reference proteome</keyword>
<dbReference type="EMBL" id="BAABRO010000018">
    <property type="protein sequence ID" value="GAA5510027.1"/>
    <property type="molecule type" value="Genomic_DNA"/>
</dbReference>